<accession>A0A6J5LP71</accession>
<organism evidence="1">
    <name type="scientific">uncultured Caudovirales phage</name>
    <dbReference type="NCBI Taxonomy" id="2100421"/>
    <lineage>
        <taxon>Viruses</taxon>
        <taxon>Duplodnaviria</taxon>
        <taxon>Heunggongvirae</taxon>
        <taxon>Uroviricota</taxon>
        <taxon>Caudoviricetes</taxon>
        <taxon>Peduoviridae</taxon>
        <taxon>Maltschvirus</taxon>
        <taxon>Maltschvirus maltsch</taxon>
    </lineage>
</organism>
<name>A0A6J5LP71_9CAUD</name>
<proteinExistence type="predicted"/>
<sequence>MENKNWIITLEEDPETGELILPFPEDFLKETGWVEGDELKWIDNGDGSWSLEKKS</sequence>
<evidence type="ECO:0000313" key="1">
    <source>
        <dbReference type="EMBL" id="CAB4133519.1"/>
    </source>
</evidence>
<gene>
    <name evidence="1" type="ORF">UFOVP257_241</name>
</gene>
<reference evidence="1" key="1">
    <citation type="submission" date="2020-04" db="EMBL/GenBank/DDBJ databases">
        <authorList>
            <person name="Chiriac C."/>
            <person name="Salcher M."/>
            <person name="Ghai R."/>
            <person name="Kavagutti S V."/>
        </authorList>
    </citation>
    <scope>NUCLEOTIDE SEQUENCE</scope>
</reference>
<protein>
    <submittedName>
        <fullName evidence="1">Uncharacterized protein</fullName>
    </submittedName>
</protein>
<dbReference type="EMBL" id="LR796274">
    <property type="protein sequence ID" value="CAB4133519.1"/>
    <property type="molecule type" value="Genomic_DNA"/>
</dbReference>